<dbReference type="GO" id="GO:0008713">
    <property type="term" value="F:ADP-heptose-lipopolysaccharide heptosyltransferase activity"/>
    <property type="evidence" value="ECO:0007669"/>
    <property type="project" value="TreeGrafter"/>
</dbReference>
<dbReference type="PANTHER" id="PTHR30160">
    <property type="entry name" value="TETRAACYLDISACCHARIDE 4'-KINASE-RELATED"/>
    <property type="match status" value="1"/>
</dbReference>
<name>A0A3A4NQH0_ABYX5</name>
<keyword evidence="1" id="KW-0328">Glycosyltransferase</keyword>
<dbReference type="PANTHER" id="PTHR30160:SF23">
    <property type="match status" value="1"/>
</dbReference>
<keyword evidence="2 3" id="KW-0808">Transferase</keyword>
<organism evidence="3 4">
    <name type="scientific">Abyssobacteria bacterium (strain SURF_5)</name>
    <dbReference type="NCBI Taxonomy" id="2093360"/>
    <lineage>
        <taxon>Bacteria</taxon>
        <taxon>Pseudomonadati</taxon>
        <taxon>Candidatus Hydrogenedentota</taxon>
        <taxon>Candidatus Abyssobacteria</taxon>
    </lineage>
</organism>
<dbReference type="SUPFAM" id="SSF53756">
    <property type="entry name" value="UDP-Glycosyltransferase/glycogen phosphorylase"/>
    <property type="match status" value="1"/>
</dbReference>
<sequence length="342" mass="37238">MDRILVIHRGSLGDFLLLTPALALMKNRARGCKIEALGRPEIHTLVVPKLIKATYSAERALFLPVLENLEGIPPEAAAFFQQFEAVLAFVSDPAGNLERNLRRICVRHVLVRPPFPPENERMHVALYLLNEVSSFLGQQTLGESSGNIPHVSEDIFAITEPELQEADSRLGRLGSPPVALHPGSGSNQKCWSIQQFGACARRLARNGRNMVWILGPADQRLKLTATALAKETNSPIADSLPIRQVAALLSRCGAYVGNDSGVTHLAALSGVPTVAVFGPTDPAVWGPVGPNVRIIQAVPQCGPCTRASMNRCSRRICFETLSANTVEKELKKCYRRKDSLTS</sequence>
<gene>
    <name evidence="3" type="ORF">C4520_07255</name>
</gene>
<protein>
    <submittedName>
        <fullName evidence="3">Glycosyltransferase family 9 protein</fullName>
    </submittedName>
</protein>
<dbReference type="InterPro" id="IPR051199">
    <property type="entry name" value="LPS_LOS_Heptosyltrfase"/>
</dbReference>
<dbReference type="GO" id="GO:0005829">
    <property type="term" value="C:cytosol"/>
    <property type="evidence" value="ECO:0007669"/>
    <property type="project" value="TreeGrafter"/>
</dbReference>
<evidence type="ECO:0000256" key="1">
    <source>
        <dbReference type="ARBA" id="ARBA00022676"/>
    </source>
</evidence>
<dbReference type="AlphaFoldDB" id="A0A3A4NQH0"/>
<dbReference type="Pfam" id="PF01075">
    <property type="entry name" value="Glyco_transf_9"/>
    <property type="match status" value="1"/>
</dbReference>
<dbReference type="CDD" id="cd03789">
    <property type="entry name" value="GT9_LPS_heptosyltransferase"/>
    <property type="match status" value="1"/>
</dbReference>
<evidence type="ECO:0000313" key="4">
    <source>
        <dbReference type="Proteomes" id="UP000265882"/>
    </source>
</evidence>
<dbReference type="Proteomes" id="UP000265882">
    <property type="component" value="Unassembled WGS sequence"/>
</dbReference>
<evidence type="ECO:0000256" key="2">
    <source>
        <dbReference type="ARBA" id="ARBA00022679"/>
    </source>
</evidence>
<accession>A0A3A4NQH0</accession>
<proteinExistence type="predicted"/>
<reference evidence="3 4" key="1">
    <citation type="journal article" date="2017" name="ISME J.">
        <title>Energy and carbon metabolisms in a deep terrestrial subsurface fluid microbial community.</title>
        <authorList>
            <person name="Momper L."/>
            <person name="Jungbluth S.P."/>
            <person name="Lee M.D."/>
            <person name="Amend J.P."/>
        </authorList>
    </citation>
    <scope>NUCLEOTIDE SEQUENCE [LARGE SCALE GENOMIC DNA]</scope>
    <source>
        <strain evidence="3">SURF_5</strain>
    </source>
</reference>
<dbReference type="EMBL" id="QZKU01000053">
    <property type="protein sequence ID" value="RJP22818.1"/>
    <property type="molecule type" value="Genomic_DNA"/>
</dbReference>
<dbReference type="GO" id="GO:0009244">
    <property type="term" value="P:lipopolysaccharide core region biosynthetic process"/>
    <property type="evidence" value="ECO:0007669"/>
    <property type="project" value="TreeGrafter"/>
</dbReference>
<comment type="caution">
    <text evidence="3">The sequence shown here is derived from an EMBL/GenBank/DDBJ whole genome shotgun (WGS) entry which is preliminary data.</text>
</comment>
<dbReference type="Gene3D" id="3.40.50.2000">
    <property type="entry name" value="Glycogen Phosphorylase B"/>
    <property type="match status" value="2"/>
</dbReference>
<evidence type="ECO:0000313" key="3">
    <source>
        <dbReference type="EMBL" id="RJP22818.1"/>
    </source>
</evidence>
<dbReference type="InterPro" id="IPR002201">
    <property type="entry name" value="Glyco_trans_9"/>
</dbReference>